<dbReference type="SUPFAM" id="SSF143548">
    <property type="entry name" value="Serine metabolism enzymes domain"/>
    <property type="match status" value="1"/>
</dbReference>
<dbReference type="InterPro" id="IPR050857">
    <property type="entry name" value="D-2-hydroxyacid_DH"/>
</dbReference>
<dbReference type="InterPro" id="IPR006236">
    <property type="entry name" value="PGDH"/>
</dbReference>
<evidence type="ECO:0000256" key="6">
    <source>
        <dbReference type="ARBA" id="ARBA00023002"/>
    </source>
</evidence>
<dbReference type="GO" id="GO:0006564">
    <property type="term" value="P:L-serine biosynthetic process"/>
    <property type="evidence" value="ECO:0007669"/>
    <property type="project" value="UniProtKB-KW"/>
</dbReference>
<dbReference type="InterPro" id="IPR029753">
    <property type="entry name" value="D-isomer_DH_CS"/>
</dbReference>
<organism evidence="11">
    <name type="scientific">marine metagenome</name>
    <dbReference type="NCBI Taxonomy" id="408172"/>
    <lineage>
        <taxon>unclassified sequences</taxon>
        <taxon>metagenomes</taxon>
        <taxon>ecological metagenomes</taxon>
    </lineage>
</organism>
<comment type="catalytic activity">
    <reaction evidence="9">
        <text>(2R)-3-phosphoglycerate + NAD(+) = 3-phosphooxypyruvate + NADH + H(+)</text>
        <dbReference type="Rhea" id="RHEA:12641"/>
        <dbReference type="ChEBI" id="CHEBI:15378"/>
        <dbReference type="ChEBI" id="CHEBI:18110"/>
        <dbReference type="ChEBI" id="CHEBI:57540"/>
        <dbReference type="ChEBI" id="CHEBI:57945"/>
        <dbReference type="ChEBI" id="CHEBI:58272"/>
        <dbReference type="EC" id="1.1.1.95"/>
    </reaction>
</comment>
<dbReference type="NCBIfam" id="TIGR01327">
    <property type="entry name" value="PGDH"/>
    <property type="match status" value="1"/>
</dbReference>
<evidence type="ECO:0000256" key="5">
    <source>
        <dbReference type="ARBA" id="ARBA00022605"/>
    </source>
</evidence>
<evidence type="ECO:0000256" key="1">
    <source>
        <dbReference type="ARBA" id="ARBA00005216"/>
    </source>
</evidence>
<dbReference type="InterPro" id="IPR029009">
    <property type="entry name" value="ASB_dom_sf"/>
</dbReference>
<dbReference type="InterPro" id="IPR006140">
    <property type="entry name" value="D-isomer_DH_NAD-bd"/>
</dbReference>
<dbReference type="SUPFAM" id="SSF55021">
    <property type="entry name" value="ACT-like"/>
    <property type="match status" value="1"/>
</dbReference>
<dbReference type="InterPro" id="IPR045865">
    <property type="entry name" value="ACT-like_dom_sf"/>
</dbReference>
<evidence type="ECO:0000256" key="7">
    <source>
        <dbReference type="ARBA" id="ARBA00023027"/>
    </source>
</evidence>
<dbReference type="Gene3D" id="3.30.70.260">
    <property type="match status" value="1"/>
</dbReference>
<keyword evidence="8" id="KW-0718">Serine biosynthesis</keyword>
<dbReference type="UniPathway" id="UPA00135">
    <property type="reaction ID" value="UER00196"/>
</dbReference>
<evidence type="ECO:0000313" key="11">
    <source>
        <dbReference type="EMBL" id="SVA25706.1"/>
    </source>
</evidence>
<dbReference type="Pfam" id="PF02826">
    <property type="entry name" value="2-Hacid_dh_C"/>
    <property type="match status" value="1"/>
</dbReference>
<evidence type="ECO:0000256" key="8">
    <source>
        <dbReference type="ARBA" id="ARBA00023299"/>
    </source>
</evidence>
<accession>A0A381UBW6</accession>
<keyword evidence="7" id="KW-0520">NAD</keyword>
<dbReference type="InterPro" id="IPR015878">
    <property type="entry name" value="Ado_hCys_hydrolase_NAD-bd"/>
</dbReference>
<sequence>MYKILITGSIHQIGLEILRKEKDIEIQYAPDLAFAEIFKIIAPFHCILSRSETPVTRELIDEAPNLKVIALAAVGIGNIDVNYATEKGILVINTPGKNTNSAAELTIGLLLSAIRKIIPAHSHMSKLKWDRHIFTGMELLGKTIGIIGLGNVGHRVARYAKAFEMEVLAYDPYIAEEVFERYHAEKCTLEELISSADIITLHVPKTEETTGMIGAEEFSRMKSGVVILNTARGGIIQEKPLLEELKSGRVAAAGIDTWEVEPPKHNPFRDLPQVVMSPHVGASTTEAQKRIAESIATQTPRALRGEVVDYPVNMPSVQVLSSGPVSSYTSLAEKLGVFSSQYIEFTPTNLEIIYRGKLARHDGTLLRLCFLKGLLQSKQDYVSYVNADQQAENVGLHIKEKDDPGFTDYESALKCTLFASGSQFTIGGVVFSGPHPRITLINSFVCEFEVEGTILATTNQDRPGMVGVLGTCLGKNGVNIDQFQLSRNTRGGEALSLIRVDDDLPDSVVEEIRKQEGITSVCKIVL</sequence>
<dbReference type="AlphaFoldDB" id="A0A381UBW6"/>
<dbReference type="InterPro" id="IPR006139">
    <property type="entry name" value="D-isomer_2_OHA_DH_cat_dom"/>
</dbReference>
<dbReference type="CDD" id="cd12173">
    <property type="entry name" value="PGDH_4"/>
    <property type="match status" value="1"/>
</dbReference>
<dbReference type="EC" id="1.1.1.95" evidence="3"/>
<dbReference type="InterPro" id="IPR029752">
    <property type="entry name" value="D-isomer_DH_CS1"/>
</dbReference>
<dbReference type="InterPro" id="IPR045626">
    <property type="entry name" value="PGDH_ASB_dom"/>
</dbReference>
<dbReference type="SUPFAM" id="SSF52283">
    <property type="entry name" value="Formate/glycerate dehydrogenase catalytic domain-like"/>
    <property type="match status" value="1"/>
</dbReference>
<dbReference type="CDD" id="cd04902">
    <property type="entry name" value="ACT_3PGDH-xct"/>
    <property type="match status" value="1"/>
</dbReference>
<keyword evidence="6" id="KW-0560">Oxidoreductase</keyword>
<reference evidence="11" key="1">
    <citation type="submission" date="2018-05" db="EMBL/GenBank/DDBJ databases">
        <authorList>
            <person name="Lanie J.A."/>
            <person name="Ng W.-L."/>
            <person name="Kazmierczak K.M."/>
            <person name="Andrzejewski T.M."/>
            <person name="Davidsen T.M."/>
            <person name="Wayne K.J."/>
            <person name="Tettelin H."/>
            <person name="Glass J.I."/>
            <person name="Rusch D."/>
            <person name="Podicherti R."/>
            <person name="Tsui H.-C.T."/>
            <person name="Winkler M.E."/>
        </authorList>
    </citation>
    <scope>NUCLEOTIDE SEQUENCE</scope>
</reference>
<dbReference type="Pfam" id="PF19304">
    <property type="entry name" value="PGDH_inter"/>
    <property type="match status" value="1"/>
</dbReference>
<evidence type="ECO:0000259" key="10">
    <source>
        <dbReference type="PROSITE" id="PS51671"/>
    </source>
</evidence>
<dbReference type="GO" id="GO:0004617">
    <property type="term" value="F:phosphoglycerate dehydrogenase activity"/>
    <property type="evidence" value="ECO:0007669"/>
    <property type="project" value="UniProtKB-EC"/>
</dbReference>
<dbReference type="FunFam" id="3.40.50.720:FF:000021">
    <property type="entry name" value="D-3-phosphoglycerate dehydrogenase"/>
    <property type="match status" value="1"/>
</dbReference>
<dbReference type="PANTHER" id="PTHR42789:SF1">
    <property type="entry name" value="D-ISOMER SPECIFIC 2-HYDROXYACID DEHYDROGENASE FAMILY PROTEIN (AFU_ORTHOLOGUE AFUA_6G10090)"/>
    <property type="match status" value="1"/>
</dbReference>
<dbReference type="Gene3D" id="3.40.50.720">
    <property type="entry name" value="NAD(P)-binding Rossmann-like Domain"/>
    <property type="match status" value="2"/>
</dbReference>
<dbReference type="PROSITE" id="PS00670">
    <property type="entry name" value="D_2_HYDROXYACID_DH_2"/>
    <property type="match status" value="1"/>
</dbReference>
<gene>
    <name evidence="11" type="ORF">METZ01_LOCUS78560</name>
</gene>
<dbReference type="SUPFAM" id="SSF51735">
    <property type="entry name" value="NAD(P)-binding Rossmann-fold domains"/>
    <property type="match status" value="1"/>
</dbReference>
<dbReference type="PROSITE" id="PS00065">
    <property type="entry name" value="D_2_HYDROXYACID_DH_1"/>
    <property type="match status" value="1"/>
</dbReference>
<dbReference type="PANTHER" id="PTHR42789">
    <property type="entry name" value="D-ISOMER SPECIFIC 2-HYDROXYACID DEHYDROGENASE FAMILY PROTEIN (AFU_ORTHOLOGUE AFUA_6G10090)"/>
    <property type="match status" value="1"/>
</dbReference>
<comment type="similarity">
    <text evidence="2">Belongs to the D-isomer specific 2-hydroxyacid dehydrogenase family.</text>
</comment>
<dbReference type="Gene3D" id="3.30.1330.90">
    <property type="entry name" value="D-3-phosphoglycerate dehydrogenase, domain 3"/>
    <property type="match status" value="1"/>
</dbReference>
<name>A0A381UBW6_9ZZZZ</name>
<evidence type="ECO:0000256" key="4">
    <source>
        <dbReference type="ARBA" id="ARBA00021582"/>
    </source>
</evidence>
<comment type="pathway">
    <text evidence="1">Amino-acid biosynthesis; L-serine biosynthesis; L-serine from 3-phospho-D-glycerate: step 1/3.</text>
</comment>
<dbReference type="GO" id="GO:0051287">
    <property type="term" value="F:NAD binding"/>
    <property type="evidence" value="ECO:0007669"/>
    <property type="project" value="InterPro"/>
</dbReference>
<dbReference type="InterPro" id="IPR036291">
    <property type="entry name" value="NAD(P)-bd_dom_sf"/>
</dbReference>
<dbReference type="Pfam" id="PF00389">
    <property type="entry name" value="2-Hacid_dh"/>
    <property type="match status" value="1"/>
</dbReference>
<dbReference type="EMBL" id="UINC01006138">
    <property type="protein sequence ID" value="SVA25706.1"/>
    <property type="molecule type" value="Genomic_DNA"/>
</dbReference>
<evidence type="ECO:0000256" key="3">
    <source>
        <dbReference type="ARBA" id="ARBA00013143"/>
    </source>
</evidence>
<dbReference type="PROSITE" id="PS51671">
    <property type="entry name" value="ACT"/>
    <property type="match status" value="1"/>
</dbReference>
<keyword evidence="5" id="KW-0028">Amino-acid biosynthesis</keyword>
<evidence type="ECO:0000256" key="9">
    <source>
        <dbReference type="ARBA" id="ARBA00048731"/>
    </source>
</evidence>
<evidence type="ECO:0000256" key="2">
    <source>
        <dbReference type="ARBA" id="ARBA00005854"/>
    </source>
</evidence>
<feature type="domain" description="ACT" evidence="10">
    <location>
        <begin position="454"/>
        <end position="526"/>
    </location>
</feature>
<dbReference type="SMART" id="SM00997">
    <property type="entry name" value="AdoHcyase_NAD"/>
    <property type="match status" value="1"/>
</dbReference>
<protein>
    <recommendedName>
        <fullName evidence="4">D-3-phosphoglycerate dehydrogenase</fullName>
        <ecNumber evidence="3">1.1.1.95</ecNumber>
    </recommendedName>
</protein>
<proteinExistence type="inferred from homology"/>
<dbReference type="InterPro" id="IPR002912">
    <property type="entry name" value="ACT_dom"/>
</dbReference>